<dbReference type="RefSeq" id="WP_022425584.1">
    <property type="nucleotide sequence ID" value="NZ_JAHOEB010000030.1"/>
</dbReference>
<dbReference type="InterPro" id="IPR013766">
    <property type="entry name" value="Thioredoxin_domain"/>
</dbReference>
<keyword evidence="3" id="KW-0813">Transport</keyword>
<accession>A0AAW4MXX5</accession>
<evidence type="ECO:0000256" key="2">
    <source>
        <dbReference type="ARBA" id="ARBA00020570"/>
    </source>
</evidence>
<dbReference type="EMBL" id="JAHOEF010000033">
    <property type="protein sequence ID" value="MBV3382827.1"/>
    <property type="molecule type" value="Genomic_DNA"/>
</dbReference>
<feature type="site" description="Deprotonates C-terminal active site Cys" evidence="9">
    <location>
        <position position="21"/>
    </location>
</feature>
<dbReference type="Proteomes" id="UP001196408">
    <property type="component" value="Unassembled WGS sequence"/>
</dbReference>
<dbReference type="PANTHER" id="PTHR45663:SF11">
    <property type="entry name" value="GEO12009P1"/>
    <property type="match status" value="1"/>
</dbReference>
<evidence type="ECO:0000256" key="5">
    <source>
        <dbReference type="ARBA" id="ARBA00023157"/>
    </source>
</evidence>
<dbReference type="EMBL" id="JAHOEL010000031">
    <property type="protein sequence ID" value="MBV3392829.1"/>
    <property type="molecule type" value="Genomic_DNA"/>
</dbReference>
<evidence type="ECO:0000313" key="15">
    <source>
        <dbReference type="Proteomes" id="UP001197492"/>
    </source>
</evidence>
<evidence type="ECO:0000313" key="13">
    <source>
        <dbReference type="EMBL" id="MBV3392829.1"/>
    </source>
</evidence>
<gene>
    <name evidence="12" type="primary">trxA</name>
    <name evidence="12" type="ORF">KSV97_06265</name>
    <name evidence="13" type="ORF">KSW06_06120</name>
</gene>
<dbReference type="PROSITE" id="PS51352">
    <property type="entry name" value="THIOREDOXIN_2"/>
    <property type="match status" value="1"/>
</dbReference>
<proteinExistence type="inferred from homology"/>
<dbReference type="SUPFAM" id="SSF52833">
    <property type="entry name" value="Thioredoxin-like"/>
    <property type="match status" value="1"/>
</dbReference>
<evidence type="ECO:0000256" key="4">
    <source>
        <dbReference type="ARBA" id="ARBA00022982"/>
    </source>
</evidence>
<feature type="site" description="Contributes to redox potential value" evidence="9">
    <location>
        <position position="29"/>
    </location>
</feature>
<name>A0AAW4MXX5_9FIRM</name>
<feature type="site" description="Contributes to redox potential value" evidence="9">
    <location>
        <position position="28"/>
    </location>
</feature>
<dbReference type="InterPro" id="IPR005746">
    <property type="entry name" value="Thioredoxin"/>
</dbReference>
<dbReference type="PIRSF" id="PIRSF000077">
    <property type="entry name" value="Thioredoxin"/>
    <property type="match status" value="1"/>
</dbReference>
<evidence type="ECO:0000256" key="9">
    <source>
        <dbReference type="PIRSR" id="PIRSR000077-1"/>
    </source>
</evidence>
<evidence type="ECO:0000259" key="11">
    <source>
        <dbReference type="PROSITE" id="PS51352"/>
    </source>
</evidence>
<evidence type="ECO:0000256" key="3">
    <source>
        <dbReference type="ARBA" id="ARBA00022448"/>
    </source>
</evidence>
<dbReference type="Gene3D" id="3.40.30.10">
    <property type="entry name" value="Glutaredoxin"/>
    <property type="match status" value="1"/>
</dbReference>
<evidence type="ECO:0000256" key="7">
    <source>
        <dbReference type="NCBIfam" id="TIGR01068"/>
    </source>
</evidence>
<keyword evidence="6 10" id="KW-0676">Redox-active center</keyword>
<feature type="domain" description="Thioredoxin" evidence="11">
    <location>
        <begin position="1"/>
        <end position="102"/>
    </location>
</feature>
<dbReference type="AlphaFoldDB" id="A0AAW4MXX5"/>
<evidence type="ECO:0000256" key="10">
    <source>
        <dbReference type="PIRSR" id="PIRSR000077-4"/>
    </source>
</evidence>
<dbReference type="FunFam" id="3.40.30.10:FF:000001">
    <property type="entry name" value="Thioredoxin"/>
    <property type="match status" value="1"/>
</dbReference>
<feature type="active site" description="Nucleophile" evidence="9">
    <location>
        <position position="27"/>
    </location>
</feature>
<sequence>MKIVDQNGFNEALNNKYVLVDFYADWCGPCKMVGPVLEELDAENDQLTIVKVNVDNELDLASKYGVQSIPNMIFFKEGKAVTQIIGFANKDAILDKINPFMD</sequence>
<dbReference type="PANTHER" id="PTHR45663">
    <property type="entry name" value="GEO12009P1"/>
    <property type="match status" value="1"/>
</dbReference>
<dbReference type="PROSITE" id="PS00194">
    <property type="entry name" value="THIOREDOXIN_1"/>
    <property type="match status" value="1"/>
</dbReference>
<protein>
    <recommendedName>
        <fullName evidence="2 7">Thioredoxin</fullName>
    </recommendedName>
</protein>
<dbReference type="GO" id="GO:0005737">
    <property type="term" value="C:cytoplasm"/>
    <property type="evidence" value="ECO:0007669"/>
    <property type="project" value="TreeGrafter"/>
</dbReference>
<organism evidence="12 14">
    <name type="scientific">Catenibacterium mitsuokai</name>
    <dbReference type="NCBI Taxonomy" id="100886"/>
    <lineage>
        <taxon>Bacteria</taxon>
        <taxon>Bacillati</taxon>
        <taxon>Bacillota</taxon>
        <taxon>Erysipelotrichia</taxon>
        <taxon>Erysipelotrichales</taxon>
        <taxon>Coprobacillaceae</taxon>
        <taxon>Catenibacterium</taxon>
    </lineage>
</organism>
<evidence type="ECO:0000256" key="8">
    <source>
        <dbReference type="PIRNR" id="PIRNR000077"/>
    </source>
</evidence>
<evidence type="ECO:0000256" key="6">
    <source>
        <dbReference type="ARBA" id="ARBA00023284"/>
    </source>
</evidence>
<feature type="active site" description="Nucleophile" evidence="9">
    <location>
        <position position="30"/>
    </location>
</feature>
<dbReference type="InterPro" id="IPR036249">
    <property type="entry name" value="Thioredoxin-like_sf"/>
</dbReference>
<comment type="similarity">
    <text evidence="1 8">Belongs to the thioredoxin family.</text>
</comment>
<evidence type="ECO:0000313" key="14">
    <source>
        <dbReference type="Proteomes" id="UP001196408"/>
    </source>
</evidence>
<reference evidence="12 15" key="1">
    <citation type="submission" date="2021-06" db="EMBL/GenBank/DDBJ databases">
        <title>Collection of gut derived symbiotic bacterial strains cultured from healthy donors.</title>
        <authorList>
            <person name="Lin H."/>
            <person name="Littmann E."/>
            <person name="Pamer E.G."/>
        </authorList>
    </citation>
    <scope>NUCLEOTIDE SEQUENCE</scope>
    <source>
        <strain evidence="13 15">MSK.21.70</strain>
        <strain evidence="12">MSK.21.82</strain>
    </source>
</reference>
<comment type="caution">
    <text evidence="12">The sequence shown here is derived from an EMBL/GenBank/DDBJ whole genome shotgun (WGS) entry which is preliminary data.</text>
</comment>
<dbReference type="GO" id="GO:0015035">
    <property type="term" value="F:protein-disulfide reductase activity"/>
    <property type="evidence" value="ECO:0007669"/>
    <property type="project" value="UniProtKB-UniRule"/>
</dbReference>
<feature type="disulfide bond" description="Redox-active" evidence="10">
    <location>
        <begin position="27"/>
        <end position="30"/>
    </location>
</feature>
<dbReference type="InterPro" id="IPR017937">
    <property type="entry name" value="Thioredoxin_CS"/>
</dbReference>
<dbReference type="Pfam" id="PF00085">
    <property type="entry name" value="Thioredoxin"/>
    <property type="match status" value="1"/>
</dbReference>
<dbReference type="Proteomes" id="UP001197492">
    <property type="component" value="Unassembled WGS sequence"/>
</dbReference>
<dbReference type="PRINTS" id="PR00421">
    <property type="entry name" value="THIOREDOXIN"/>
</dbReference>
<evidence type="ECO:0000313" key="12">
    <source>
        <dbReference type="EMBL" id="MBV3382827.1"/>
    </source>
</evidence>
<evidence type="ECO:0000256" key="1">
    <source>
        <dbReference type="ARBA" id="ARBA00008987"/>
    </source>
</evidence>
<keyword evidence="5 10" id="KW-1015">Disulfide bond</keyword>
<keyword evidence="15" id="KW-1185">Reference proteome</keyword>
<dbReference type="NCBIfam" id="TIGR01068">
    <property type="entry name" value="thioredoxin"/>
    <property type="match status" value="1"/>
</dbReference>
<keyword evidence="4" id="KW-0249">Electron transport</keyword>
<dbReference type="CDD" id="cd02947">
    <property type="entry name" value="TRX_family"/>
    <property type="match status" value="1"/>
</dbReference>